<proteinExistence type="predicted"/>
<dbReference type="AlphaFoldDB" id="A0A069PNX6"/>
<keyword evidence="3" id="KW-1185">Reference proteome</keyword>
<dbReference type="GO" id="GO:0005524">
    <property type="term" value="F:ATP binding"/>
    <property type="evidence" value="ECO:0007669"/>
    <property type="project" value="InterPro"/>
</dbReference>
<protein>
    <submittedName>
        <fullName evidence="2">Transposase</fullName>
    </submittedName>
</protein>
<organism evidence="2 3">
    <name type="scientific">Caballeronia glathei</name>
    <dbReference type="NCBI Taxonomy" id="60547"/>
    <lineage>
        <taxon>Bacteria</taxon>
        <taxon>Pseudomonadati</taxon>
        <taxon>Pseudomonadota</taxon>
        <taxon>Betaproteobacteria</taxon>
        <taxon>Burkholderiales</taxon>
        <taxon>Burkholderiaceae</taxon>
        <taxon>Caballeronia</taxon>
    </lineage>
</organism>
<dbReference type="Gene3D" id="3.40.50.300">
    <property type="entry name" value="P-loop containing nucleotide triphosphate hydrolases"/>
    <property type="match status" value="1"/>
</dbReference>
<dbReference type="EMBL" id="JFHC01000069">
    <property type="protein sequence ID" value="KDR39006.1"/>
    <property type="molecule type" value="Genomic_DNA"/>
</dbReference>
<dbReference type="InterPro" id="IPR027417">
    <property type="entry name" value="P-loop_NTPase"/>
</dbReference>
<reference evidence="2 3" key="1">
    <citation type="submission" date="2014-03" db="EMBL/GenBank/DDBJ databases">
        <title>Draft Genome Sequences of Four Burkholderia Strains.</title>
        <authorList>
            <person name="Liu X.Y."/>
            <person name="Li C.X."/>
            <person name="Xu J.H."/>
        </authorList>
    </citation>
    <scope>NUCLEOTIDE SEQUENCE [LARGE SCALE GENOMIC DNA]</scope>
    <source>
        <strain evidence="2 3">DSM 50014</strain>
    </source>
</reference>
<sequence>MIAKRYERGSLIVTSNLPFGQWDQTFADDATLTAAMLDRLLHHAHVVAIQGESYRLREKRASRIGREKIVHNKGERHRLRAAGTAITLQVGVVNLKCRCRENCINSGVPLTQYRDALARQRSGDADPQLLWQIAVKPVFRARPENRLRSHLRSTGEDVVTKDNYNGSWHSCLSLEALMPPKNPACSEERARAESREGCYRLRHKRRLAQSGRDTARRLLWRAYLQVVDFPGGVGAPFVAPCGGTPVVVMSER</sequence>
<gene>
    <name evidence="2" type="ORF">BG61_35440</name>
</gene>
<evidence type="ECO:0000313" key="3">
    <source>
        <dbReference type="Proteomes" id="UP000027466"/>
    </source>
</evidence>
<name>A0A069PNX6_9BURK</name>
<evidence type="ECO:0000313" key="2">
    <source>
        <dbReference type="EMBL" id="KDR39006.1"/>
    </source>
</evidence>
<comment type="caution">
    <text evidence="2">The sequence shown here is derived from an EMBL/GenBank/DDBJ whole genome shotgun (WGS) entry which is preliminary data.</text>
</comment>
<dbReference type="Proteomes" id="UP000027466">
    <property type="component" value="Unassembled WGS sequence"/>
</dbReference>
<dbReference type="InterPro" id="IPR002611">
    <property type="entry name" value="IstB_ATP-bd"/>
</dbReference>
<feature type="domain" description="IstB-like ATP-binding" evidence="1">
    <location>
        <begin position="1"/>
        <end position="61"/>
    </location>
</feature>
<evidence type="ECO:0000259" key="1">
    <source>
        <dbReference type="Pfam" id="PF01695"/>
    </source>
</evidence>
<accession>A0A069PNX6</accession>
<dbReference type="Pfam" id="PF01695">
    <property type="entry name" value="IstB_IS21"/>
    <property type="match status" value="1"/>
</dbReference>